<reference evidence="1 2" key="1">
    <citation type="submission" date="2019-03" db="EMBL/GenBank/DDBJ databases">
        <title>Genomic Encyclopedia of Type Strains, Phase IV (KMG-IV): sequencing the most valuable type-strain genomes for metagenomic binning, comparative biology and taxonomic classification.</title>
        <authorList>
            <person name="Goeker M."/>
        </authorList>
    </citation>
    <scope>NUCLEOTIDE SEQUENCE [LARGE SCALE GENOMIC DNA]</scope>
    <source>
        <strain evidence="1 2">DSM 25903</strain>
    </source>
</reference>
<keyword evidence="2" id="KW-1185">Reference proteome</keyword>
<organism evidence="1 2">
    <name type="scientific">Enterovirga rhinocerotis</name>
    <dbReference type="NCBI Taxonomy" id="1339210"/>
    <lineage>
        <taxon>Bacteria</taxon>
        <taxon>Pseudomonadati</taxon>
        <taxon>Pseudomonadota</taxon>
        <taxon>Alphaproteobacteria</taxon>
        <taxon>Hyphomicrobiales</taxon>
        <taxon>Methylobacteriaceae</taxon>
        <taxon>Enterovirga</taxon>
    </lineage>
</organism>
<comment type="caution">
    <text evidence="1">The sequence shown here is derived from an EMBL/GenBank/DDBJ whole genome shotgun (WGS) entry which is preliminary data.</text>
</comment>
<protein>
    <submittedName>
        <fullName evidence="1">Uncharacterized protein</fullName>
    </submittedName>
</protein>
<sequence length="139" mass="14089">MVALVSRRREPILVPGPMPTIRNPLLIPPLALALAAVAAVAGCSTATPVLLQGTSLPTLQGRANTTAGYTGELTTDNGACRGSFTGFPGHPVVTLEVSCNDGRSGIGTATLASGAFVSGEVRLNDGSLLTIRQRSPAVP</sequence>
<evidence type="ECO:0000313" key="1">
    <source>
        <dbReference type="EMBL" id="TDR94929.1"/>
    </source>
</evidence>
<name>A0A4V3DZ32_9HYPH</name>
<dbReference type="EMBL" id="SNZR01000011">
    <property type="protein sequence ID" value="TDR94929.1"/>
    <property type="molecule type" value="Genomic_DNA"/>
</dbReference>
<dbReference type="Proteomes" id="UP000295122">
    <property type="component" value="Unassembled WGS sequence"/>
</dbReference>
<gene>
    <name evidence="1" type="ORF">EV668_2221</name>
</gene>
<accession>A0A4V3DZ32</accession>
<proteinExistence type="predicted"/>
<evidence type="ECO:0000313" key="2">
    <source>
        <dbReference type="Proteomes" id="UP000295122"/>
    </source>
</evidence>
<dbReference type="AlphaFoldDB" id="A0A4V3DZ32"/>